<accession>A0ABR7SL49</accession>
<keyword evidence="5 9" id="KW-1133">Transmembrane helix</keyword>
<sequence length="527" mass="52468">MTALHQPHATGTPSDPAGQSGPDAPSGPDEPSGPRTPSDPGTPSNPGPPSSPDAALHPPTDSPPHPTTAAFALLGTVQATLIFTLAALAVPLPRIGRQFGLAHADLILLSASYGLAFAGLLLFGGRLADRYGGRPVFAAGLVVFAASSVLVPLAPTYPVLLGARFGQGVGAALTAPAAMALLRALFPRPAAYGRAMATWGGLNMLGATAGNVLSGVATALWSWRAALAVPVLVAAAALTLAPRLLPGASRRDAPTEPAALSAPTAPIAPTASGKSRPALDLPGALLATAGVTLVSYGLVVSDTYDWISGATLVPLLAGAVLLAAFLAVELRVRDPLLPPRFLRDRRRAVGLLAVAVTAAGASVTFVVLSLQLQEERGWSALQTSAAFIPFAVAQLAAARAAAPLIARFGAARTTAYGLGTAATGLGLIALTGLAEQLPYAYSLLPGTLLLPAGAAVAFAGAAVLSTDRVPAGQAGLAGGVFNTAMEVGASAVFAAAIALGGDAATFAALAVAFVAVALLNSLPNNHR</sequence>
<feature type="transmembrane region" description="Helical" evidence="9">
    <location>
        <begin position="227"/>
        <end position="245"/>
    </location>
</feature>
<name>A0ABR7SL49_9ACTN</name>
<evidence type="ECO:0000256" key="9">
    <source>
        <dbReference type="SAM" id="Phobius"/>
    </source>
</evidence>
<feature type="transmembrane region" description="Helical" evidence="9">
    <location>
        <begin position="102"/>
        <end position="123"/>
    </location>
</feature>
<feature type="region of interest" description="Disordered" evidence="8">
    <location>
        <begin position="251"/>
        <end position="274"/>
    </location>
</feature>
<dbReference type="RefSeq" id="WP_187816606.1">
    <property type="nucleotide sequence ID" value="NZ_JACTVJ010000013.1"/>
</dbReference>
<feature type="domain" description="Major facilitator superfamily (MFS) profile" evidence="10">
    <location>
        <begin position="68"/>
        <end position="527"/>
    </location>
</feature>
<gene>
    <name evidence="11" type="ORF">H9Y04_26780</name>
</gene>
<evidence type="ECO:0000256" key="5">
    <source>
        <dbReference type="ARBA" id="ARBA00022989"/>
    </source>
</evidence>
<feature type="transmembrane region" description="Helical" evidence="9">
    <location>
        <begin position="439"/>
        <end position="464"/>
    </location>
</feature>
<evidence type="ECO:0000256" key="2">
    <source>
        <dbReference type="ARBA" id="ARBA00022448"/>
    </source>
</evidence>
<comment type="subcellular location">
    <subcellularLocation>
        <location evidence="1">Cell membrane</location>
        <topology evidence="1">Multi-pass membrane protein</topology>
    </subcellularLocation>
</comment>
<evidence type="ECO:0000256" key="6">
    <source>
        <dbReference type="ARBA" id="ARBA00023136"/>
    </source>
</evidence>
<evidence type="ECO:0000256" key="7">
    <source>
        <dbReference type="ARBA" id="ARBA00023251"/>
    </source>
</evidence>
<evidence type="ECO:0000256" key="4">
    <source>
        <dbReference type="ARBA" id="ARBA00022692"/>
    </source>
</evidence>
<dbReference type="EMBL" id="JACTVJ010000013">
    <property type="protein sequence ID" value="MBC9716148.1"/>
    <property type="molecule type" value="Genomic_DNA"/>
</dbReference>
<evidence type="ECO:0000259" key="10">
    <source>
        <dbReference type="PROSITE" id="PS50850"/>
    </source>
</evidence>
<reference evidence="11 12" key="1">
    <citation type="submission" date="2020-08" db="EMBL/GenBank/DDBJ databases">
        <title>Genemic of Streptomyces polyaspartic.</title>
        <authorList>
            <person name="Liu W."/>
        </authorList>
    </citation>
    <scope>NUCLEOTIDE SEQUENCE [LARGE SCALE GENOMIC DNA]</scope>
    <source>
        <strain evidence="11 12">TRM66268-LWL</strain>
    </source>
</reference>
<feature type="compositionally biased region" description="Low complexity" evidence="8">
    <location>
        <begin position="257"/>
        <end position="272"/>
    </location>
</feature>
<dbReference type="InterPro" id="IPR011701">
    <property type="entry name" value="MFS"/>
</dbReference>
<keyword evidence="7" id="KW-0046">Antibiotic resistance</keyword>
<keyword evidence="2" id="KW-0813">Transport</keyword>
<feature type="transmembrane region" description="Helical" evidence="9">
    <location>
        <begin position="349"/>
        <end position="372"/>
    </location>
</feature>
<keyword evidence="6 9" id="KW-0472">Membrane</keyword>
<protein>
    <submittedName>
        <fullName evidence="11">MFS transporter</fullName>
    </submittedName>
</protein>
<feature type="transmembrane region" description="Helical" evidence="9">
    <location>
        <begin position="69"/>
        <end position="90"/>
    </location>
</feature>
<dbReference type="SUPFAM" id="SSF103473">
    <property type="entry name" value="MFS general substrate transporter"/>
    <property type="match status" value="1"/>
</dbReference>
<evidence type="ECO:0000256" key="8">
    <source>
        <dbReference type="SAM" id="MobiDB-lite"/>
    </source>
</evidence>
<feature type="transmembrane region" description="Helical" evidence="9">
    <location>
        <begin position="306"/>
        <end position="328"/>
    </location>
</feature>
<evidence type="ECO:0000313" key="12">
    <source>
        <dbReference type="Proteomes" id="UP000642284"/>
    </source>
</evidence>
<evidence type="ECO:0000256" key="3">
    <source>
        <dbReference type="ARBA" id="ARBA00022475"/>
    </source>
</evidence>
<keyword evidence="4 9" id="KW-0812">Transmembrane</keyword>
<feature type="transmembrane region" description="Helical" evidence="9">
    <location>
        <begin position="198"/>
        <end position="221"/>
    </location>
</feature>
<organism evidence="11 12">
    <name type="scientific">Streptomyces polyasparticus</name>
    <dbReference type="NCBI Taxonomy" id="2767826"/>
    <lineage>
        <taxon>Bacteria</taxon>
        <taxon>Bacillati</taxon>
        <taxon>Actinomycetota</taxon>
        <taxon>Actinomycetes</taxon>
        <taxon>Kitasatosporales</taxon>
        <taxon>Streptomycetaceae</taxon>
        <taxon>Streptomyces</taxon>
    </lineage>
</organism>
<evidence type="ECO:0000256" key="1">
    <source>
        <dbReference type="ARBA" id="ARBA00004651"/>
    </source>
</evidence>
<dbReference type="Gene3D" id="1.20.1720.10">
    <property type="entry name" value="Multidrug resistance protein D"/>
    <property type="match status" value="1"/>
</dbReference>
<feature type="region of interest" description="Disordered" evidence="8">
    <location>
        <begin position="1"/>
        <end position="67"/>
    </location>
</feature>
<dbReference type="PANTHER" id="PTHR42718:SF46">
    <property type="entry name" value="BLR6921 PROTEIN"/>
    <property type="match status" value="1"/>
</dbReference>
<dbReference type="InterPro" id="IPR036259">
    <property type="entry name" value="MFS_trans_sf"/>
</dbReference>
<feature type="transmembrane region" description="Helical" evidence="9">
    <location>
        <begin position="384"/>
        <end position="402"/>
    </location>
</feature>
<proteinExistence type="predicted"/>
<feature type="transmembrane region" description="Helical" evidence="9">
    <location>
        <begin position="281"/>
        <end position="300"/>
    </location>
</feature>
<dbReference type="Gene3D" id="1.20.1250.20">
    <property type="entry name" value="MFS general substrate transporter like domains"/>
    <property type="match status" value="1"/>
</dbReference>
<dbReference type="Proteomes" id="UP000642284">
    <property type="component" value="Unassembled WGS sequence"/>
</dbReference>
<dbReference type="InterPro" id="IPR020846">
    <property type="entry name" value="MFS_dom"/>
</dbReference>
<feature type="transmembrane region" description="Helical" evidence="9">
    <location>
        <begin position="414"/>
        <end position="433"/>
    </location>
</feature>
<dbReference type="PANTHER" id="PTHR42718">
    <property type="entry name" value="MAJOR FACILITATOR SUPERFAMILY MULTIDRUG TRANSPORTER MFSC"/>
    <property type="match status" value="1"/>
</dbReference>
<feature type="transmembrane region" description="Helical" evidence="9">
    <location>
        <begin position="165"/>
        <end position="186"/>
    </location>
</feature>
<feature type="transmembrane region" description="Helical" evidence="9">
    <location>
        <begin position="476"/>
        <end position="497"/>
    </location>
</feature>
<comment type="caution">
    <text evidence="11">The sequence shown here is derived from an EMBL/GenBank/DDBJ whole genome shotgun (WGS) entry which is preliminary data.</text>
</comment>
<keyword evidence="12" id="KW-1185">Reference proteome</keyword>
<dbReference type="PROSITE" id="PS50850">
    <property type="entry name" value="MFS"/>
    <property type="match status" value="1"/>
</dbReference>
<keyword evidence="3" id="KW-1003">Cell membrane</keyword>
<dbReference type="Pfam" id="PF07690">
    <property type="entry name" value="MFS_1"/>
    <property type="match status" value="1"/>
</dbReference>
<feature type="transmembrane region" description="Helical" evidence="9">
    <location>
        <begin position="135"/>
        <end position="153"/>
    </location>
</feature>
<feature type="transmembrane region" description="Helical" evidence="9">
    <location>
        <begin position="503"/>
        <end position="522"/>
    </location>
</feature>
<evidence type="ECO:0000313" key="11">
    <source>
        <dbReference type="EMBL" id="MBC9716148.1"/>
    </source>
</evidence>